<sequence>MLTDVCSATEWTSGIQRRRGLIPHLTTTRVNHLGILYRLRSDGVGISVLFVLPQFLTTRSQYVVVDGMRSERVELVSGVPQGSVLGPLLFLQNTSELFNILENDLFGYADDSTLIAVVLIPGSRISIAQSLD</sequence>
<evidence type="ECO:0000313" key="2">
    <source>
        <dbReference type="Proteomes" id="UP001286313"/>
    </source>
</evidence>
<evidence type="ECO:0008006" key="3">
    <source>
        <dbReference type="Google" id="ProtNLM"/>
    </source>
</evidence>
<keyword evidence="2" id="KW-1185">Reference proteome</keyword>
<gene>
    <name evidence="1" type="ORF">Pcinc_002164</name>
</gene>
<name>A0AAE1GLI8_PETCI</name>
<protein>
    <recommendedName>
        <fullName evidence="3">Reverse transcriptase domain-containing protein</fullName>
    </recommendedName>
</protein>
<comment type="caution">
    <text evidence="1">The sequence shown here is derived from an EMBL/GenBank/DDBJ whole genome shotgun (WGS) entry which is preliminary data.</text>
</comment>
<dbReference type="EMBL" id="JAWQEG010000144">
    <property type="protein sequence ID" value="KAK3894062.1"/>
    <property type="molecule type" value="Genomic_DNA"/>
</dbReference>
<reference evidence="1" key="1">
    <citation type="submission" date="2023-10" db="EMBL/GenBank/DDBJ databases">
        <title>Genome assemblies of two species of porcelain crab, Petrolisthes cinctipes and Petrolisthes manimaculis (Anomura: Porcellanidae).</title>
        <authorList>
            <person name="Angst P."/>
        </authorList>
    </citation>
    <scope>NUCLEOTIDE SEQUENCE</scope>
    <source>
        <strain evidence="1">PB745_01</strain>
        <tissue evidence="1">Gill</tissue>
    </source>
</reference>
<accession>A0AAE1GLI8</accession>
<evidence type="ECO:0000313" key="1">
    <source>
        <dbReference type="EMBL" id="KAK3894062.1"/>
    </source>
</evidence>
<dbReference type="AlphaFoldDB" id="A0AAE1GLI8"/>
<dbReference type="Proteomes" id="UP001286313">
    <property type="component" value="Unassembled WGS sequence"/>
</dbReference>
<proteinExistence type="predicted"/>
<organism evidence="1 2">
    <name type="scientific">Petrolisthes cinctipes</name>
    <name type="common">Flat porcelain crab</name>
    <dbReference type="NCBI Taxonomy" id="88211"/>
    <lineage>
        <taxon>Eukaryota</taxon>
        <taxon>Metazoa</taxon>
        <taxon>Ecdysozoa</taxon>
        <taxon>Arthropoda</taxon>
        <taxon>Crustacea</taxon>
        <taxon>Multicrustacea</taxon>
        <taxon>Malacostraca</taxon>
        <taxon>Eumalacostraca</taxon>
        <taxon>Eucarida</taxon>
        <taxon>Decapoda</taxon>
        <taxon>Pleocyemata</taxon>
        <taxon>Anomura</taxon>
        <taxon>Galatheoidea</taxon>
        <taxon>Porcellanidae</taxon>
        <taxon>Petrolisthes</taxon>
    </lineage>
</organism>